<keyword evidence="1" id="KW-0472">Membrane</keyword>
<dbReference type="Proteomes" id="UP000254209">
    <property type="component" value="Unassembled WGS sequence"/>
</dbReference>
<accession>A0A376BSZ1</accession>
<keyword evidence="3" id="KW-1185">Reference proteome</keyword>
<organism evidence="2 3">
    <name type="scientific">Alysiella crassa</name>
    <dbReference type="NCBI Taxonomy" id="153491"/>
    <lineage>
        <taxon>Bacteria</taxon>
        <taxon>Pseudomonadati</taxon>
        <taxon>Pseudomonadota</taxon>
        <taxon>Betaproteobacteria</taxon>
        <taxon>Neisseriales</taxon>
        <taxon>Neisseriaceae</taxon>
        <taxon>Alysiella</taxon>
    </lineage>
</organism>
<protein>
    <submittedName>
        <fullName evidence="2">Uncharacterized protein</fullName>
    </submittedName>
</protein>
<dbReference type="AlphaFoldDB" id="A0A376BSZ1"/>
<proteinExistence type="predicted"/>
<feature type="transmembrane region" description="Helical" evidence="1">
    <location>
        <begin position="79"/>
        <end position="95"/>
    </location>
</feature>
<reference evidence="2 3" key="1">
    <citation type="submission" date="2018-06" db="EMBL/GenBank/DDBJ databases">
        <authorList>
            <consortium name="Pathogen Informatics"/>
            <person name="Doyle S."/>
        </authorList>
    </citation>
    <scope>NUCLEOTIDE SEQUENCE [LARGE SCALE GENOMIC DNA]</scope>
    <source>
        <strain evidence="2 3">NCTC10283</strain>
    </source>
</reference>
<feature type="transmembrane region" description="Helical" evidence="1">
    <location>
        <begin position="48"/>
        <end position="72"/>
    </location>
</feature>
<evidence type="ECO:0000313" key="3">
    <source>
        <dbReference type="Proteomes" id="UP000254209"/>
    </source>
</evidence>
<dbReference type="EMBL" id="UFSO01000003">
    <property type="protein sequence ID" value="SSY79971.1"/>
    <property type="molecule type" value="Genomic_DNA"/>
</dbReference>
<dbReference type="STRING" id="1120980.GCA_000745955_00518"/>
<keyword evidence="1" id="KW-1133">Transmembrane helix</keyword>
<dbReference type="RefSeq" id="WP_034291383.1">
    <property type="nucleotide sequence ID" value="NZ_CP091519.2"/>
</dbReference>
<sequence>MKRTHLLMLCYLVAIAALFAHTYCERQSLHHFNFKAGLGDNQAMGEWWLARAEWAFLAGLFSVILAGAFAPFRNKWENLALEISTIGAYVLIAVLV</sequence>
<name>A0A376BSZ1_9NEIS</name>
<keyword evidence="1" id="KW-0812">Transmembrane</keyword>
<evidence type="ECO:0000256" key="1">
    <source>
        <dbReference type="SAM" id="Phobius"/>
    </source>
</evidence>
<gene>
    <name evidence="2" type="ORF">NCTC10283_01523</name>
</gene>
<evidence type="ECO:0000313" key="2">
    <source>
        <dbReference type="EMBL" id="SSY79971.1"/>
    </source>
</evidence>
<dbReference type="OrthoDB" id="9863714at2"/>